<dbReference type="SUPFAM" id="SSF102405">
    <property type="entry name" value="MCP/YpsA-like"/>
    <property type="match status" value="1"/>
</dbReference>
<protein>
    <recommendedName>
        <fullName evidence="2">Cytokinin riboside 5'-monophosphate phosphoribohydrolase</fullName>
        <ecNumber evidence="2">3.2.2.n1</ecNumber>
    </recommendedName>
</protein>
<dbReference type="FunFam" id="3.40.50.450:FF:000011">
    <property type="entry name" value="TIGR00730 family Rossman fold protein"/>
    <property type="match status" value="1"/>
</dbReference>
<evidence type="ECO:0000313" key="4">
    <source>
        <dbReference type="Proteomes" id="UP000199611"/>
    </source>
</evidence>
<dbReference type="PANTHER" id="PTHR43393">
    <property type="entry name" value="CYTOKININ RIBOSIDE 5'-MONOPHOSPHATE PHOSPHORIBOHYDROLASE"/>
    <property type="match status" value="1"/>
</dbReference>
<evidence type="ECO:0000256" key="1">
    <source>
        <dbReference type="ARBA" id="ARBA00000274"/>
    </source>
</evidence>
<reference evidence="3 4" key="1">
    <citation type="submission" date="2016-10" db="EMBL/GenBank/DDBJ databases">
        <authorList>
            <person name="de Groot N.N."/>
        </authorList>
    </citation>
    <scope>NUCLEOTIDE SEQUENCE [LARGE SCALE GENOMIC DNA]</scope>
    <source>
        <strain evidence="3 4">DSM 9990</strain>
    </source>
</reference>
<evidence type="ECO:0000313" key="3">
    <source>
        <dbReference type="EMBL" id="SFN04096.1"/>
    </source>
</evidence>
<dbReference type="AlphaFoldDB" id="A0A1I4VSY9"/>
<dbReference type="PANTHER" id="PTHR43393:SF3">
    <property type="entry name" value="LYSINE DECARBOXYLASE-LIKE PROTEIN"/>
    <property type="match status" value="1"/>
</dbReference>
<sequence length="217" mass="24218">MKEKQYIIDAMTVQDSWRLFRILGEFVDGFEALADIYPAVSIFGSARVRPGDEYYEKTVVIARELARAGFNIITGGGPGIMEAGNKGAAEGGAQSVGLNIKLPFEQEANPYANVRLEFRYFFVRKVMFVKYAQAYIAMPGGFGTLDEVFEALTLIQTKRLKAFPVVLVGSEYWGGIIGWIKEALLSRGYISPEDLDIVTVMDDPQEVVRFIKRIVIP</sequence>
<dbReference type="STRING" id="39841.SAMN05660836_02441"/>
<dbReference type="InterPro" id="IPR052341">
    <property type="entry name" value="LOG_family_nucleotidases"/>
</dbReference>
<evidence type="ECO:0000256" key="2">
    <source>
        <dbReference type="RuleBase" id="RU363015"/>
    </source>
</evidence>
<keyword evidence="2" id="KW-0203">Cytokinin biosynthesis</keyword>
<dbReference type="InterPro" id="IPR005269">
    <property type="entry name" value="LOG"/>
</dbReference>
<comment type="similarity">
    <text evidence="2">Belongs to the LOG family.</text>
</comment>
<dbReference type="Gene3D" id="3.40.50.450">
    <property type="match status" value="1"/>
</dbReference>
<dbReference type="RefSeq" id="WP_177193646.1">
    <property type="nucleotide sequence ID" value="NZ_FOUU01000011.1"/>
</dbReference>
<organism evidence="3 4">
    <name type="scientific">Thermodesulforhabdus norvegica</name>
    <dbReference type="NCBI Taxonomy" id="39841"/>
    <lineage>
        <taxon>Bacteria</taxon>
        <taxon>Pseudomonadati</taxon>
        <taxon>Thermodesulfobacteriota</taxon>
        <taxon>Syntrophobacteria</taxon>
        <taxon>Syntrophobacterales</taxon>
        <taxon>Thermodesulforhabdaceae</taxon>
        <taxon>Thermodesulforhabdus</taxon>
    </lineage>
</organism>
<comment type="catalytic activity">
    <reaction evidence="1">
        <text>AMP + H2O = D-ribose 5-phosphate + adenine</text>
        <dbReference type="Rhea" id="RHEA:20129"/>
        <dbReference type="ChEBI" id="CHEBI:15377"/>
        <dbReference type="ChEBI" id="CHEBI:16708"/>
        <dbReference type="ChEBI" id="CHEBI:78346"/>
        <dbReference type="ChEBI" id="CHEBI:456215"/>
        <dbReference type="EC" id="3.2.2.4"/>
    </reaction>
</comment>
<dbReference type="InterPro" id="IPR031100">
    <property type="entry name" value="LOG_fam"/>
</dbReference>
<name>A0A1I4VSY9_9BACT</name>
<dbReference type="EC" id="3.2.2.n1" evidence="2"/>
<dbReference type="EMBL" id="FOUU01000011">
    <property type="protein sequence ID" value="SFN04096.1"/>
    <property type="molecule type" value="Genomic_DNA"/>
</dbReference>
<accession>A0A1I4VSY9</accession>
<dbReference type="GO" id="GO:0009691">
    <property type="term" value="P:cytokinin biosynthetic process"/>
    <property type="evidence" value="ECO:0007669"/>
    <property type="project" value="UniProtKB-UniRule"/>
</dbReference>
<dbReference type="Pfam" id="PF03641">
    <property type="entry name" value="Lysine_decarbox"/>
    <property type="match status" value="1"/>
</dbReference>
<dbReference type="Proteomes" id="UP000199611">
    <property type="component" value="Unassembled WGS sequence"/>
</dbReference>
<proteinExistence type="inferred from homology"/>
<gene>
    <name evidence="3" type="ORF">SAMN05660836_02441</name>
</gene>
<dbReference type="GO" id="GO:0005829">
    <property type="term" value="C:cytosol"/>
    <property type="evidence" value="ECO:0007669"/>
    <property type="project" value="TreeGrafter"/>
</dbReference>
<dbReference type="GO" id="GO:0008714">
    <property type="term" value="F:AMP nucleosidase activity"/>
    <property type="evidence" value="ECO:0007669"/>
    <property type="project" value="UniProtKB-EC"/>
</dbReference>
<keyword evidence="4" id="KW-1185">Reference proteome</keyword>
<dbReference type="NCBIfam" id="TIGR00730">
    <property type="entry name" value="Rossman fold protein, TIGR00730 family"/>
    <property type="match status" value="1"/>
</dbReference>
<keyword evidence="2" id="KW-0378">Hydrolase</keyword>